<gene>
    <name evidence="2" type="ORF">FPE_LOCUS17364</name>
</gene>
<accession>A0AAD2DYX1</accession>
<dbReference type="EMBL" id="OU503045">
    <property type="protein sequence ID" value="CAI9768926.1"/>
    <property type="molecule type" value="Genomic_DNA"/>
</dbReference>
<evidence type="ECO:0000259" key="1">
    <source>
        <dbReference type="SMART" id="SM00959"/>
    </source>
</evidence>
<dbReference type="Proteomes" id="UP000834106">
    <property type="component" value="Chromosome 10"/>
</dbReference>
<dbReference type="Pfam" id="PF07498">
    <property type="entry name" value="Rho_N"/>
    <property type="match status" value="1"/>
</dbReference>
<organism evidence="2 3">
    <name type="scientific">Fraxinus pennsylvanica</name>
    <dbReference type="NCBI Taxonomy" id="56036"/>
    <lineage>
        <taxon>Eukaryota</taxon>
        <taxon>Viridiplantae</taxon>
        <taxon>Streptophyta</taxon>
        <taxon>Embryophyta</taxon>
        <taxon>Tracheophyta</taxon>
        <taxon>Spermatophyta</taxon>
        <taxon>Magnoliopsida</taxon>
        <taxon>eudicotyledons</taxon>
        <taxon>Gunneridae</taxon>
        <taxon>Pentapetalae</taxon>
        <taxon>asterids</taxon>
        <taxon>lamiids</taxon>
        <taxon>Lamiales</taxon>
        <taxon>Oleaceae</taxon>
        <taxon>Oleeae</taxon>
        <taxon>Fraxinus</taxon>
    </lineage>
</organism>
<protein>
    <recommendedName>
        <fullName evidence="1">Rho termination factor-like N-terminal domain-containing protein</fullName>
    </recommendedName>
</protein>
<keyword evidence="3" id="KW-1185">Reference proteome</keyword>
<dbReference type="InterPro" id="IPR011112">
    <property type="entry name" value="Rho-like_N"/>
</dbReference>
<evidence type="ECO:0000313" key="2">
    <source>
        <dbReference type="EMBL" id="CAI9768926.1"/>
    </source>
</evidence>
<dbReference type="GO" id="GO:0006353">
    <property type="term" value="P:DNA-templated transcription termination"/>
    <property type="evidence" value="ECO:0007669"/>
    <property type="project" value="InterPro"/>
</dbReference>
<proteinExistence type="predicted"/>
<feature type="domain" description="Rho termination factor-like N-terminal" evidence="1">
    <location>
        <begin position="93"/>
        <end position="129"/>
    </location>
</feature>
<name>A0AAD2DYX1_9LAMI</name>
<sequence length="131" mass="14323">MLPGQHLTAIKGLQCLKSNSSPFTQTRAQGSINSLSLGNVDGKSKEMESNVELDVEPIFSERDVLDQISEDETSEIFEINNDDAEEVNPIIANLSGMKLSELRALAKSRGLKGFSKMKKQVLIELLSEGSI</sequence>
<dbReference type="PANTHER" id="PTHR34449:SF5">
    <property type="entry name" value="ATP BINDING _ ATPASE"/>
    <property type="match status" value="1"/>
</dbReference>
<reference evidence="2" key="1">
    <citation type="submission" date="2023-05" db="EMBL/GenBank/DDBJ databases">
        <authorList>
            <person name="Huff M."/>
        </authorList>
    </citation>
    <scope>NUCLEOTIDE SEQUENCE</scope>
</reference>
<dbReference type="SMART" id="SM00959">
    <property type="entry name" value="Rho_N"/>
    <property type="match status" value="1"/>
</dbReference>
<evidence type="ECO:0000313" key="3">
    <source>
        <dbReference type="Proteomes" id="UP000834106"/>
    </source>
</evidence>
<dbReference type="PANTHER" id="PTHR34449">
    <property type="entry name" value="RHO TERMINATION FACTOR"/>
    <property type="match status" value="1"/>
</dbReference>
<dbReference type="AlphaFoldDB" id="A0AAD2DYX1"/>
<dbReference type="Gene3D" id="1.10.720.10">
    <property type="match status" value="1"/>
</dbReference>